<feature type="signal peptide" evidence="1">
    <location>
        <begin position="1"/>
        <end position="17"/>
    </location>
</feature>
<organism evidence="3 4">
    <name type="scientific">Massarina eburnea CBS 473.64</name>
    <dbReference type="NCBI Taxonomy" id="1395130"/>
    <lineage>
        <taxon>Eukaryota</taxon>
        <taxon>Fungi</taxon>
        <taxon>Dikarya</taxon>
        <taxon>Ascomycota</taxon>
        <taxon>Pezizomycotina</taxon>
        <taxon>Dothideomycetes</taxon>
        <taxon>Pleosporomycetidae</taxon>
        <taxon>Pleosporales</taxon>
        <taxon>Massarineae</taxon>
        <taxon>Massarinaceae</taxon>
        <taxon>Massarina</taxon>
    </lineage>
</organism>
<feature type="chain" id="PRO_5025350260" evidence="1">
    <location>
        <begin position="18"/>
        <end position="349"/>
    </location>
</feature>
<keyword evidence="4" id="KW-1185">Reference proteome</keyword>
<accession>A0A6A6RP83</accession>
<evidence type="ECO:0000259" key="2">
    <source>
        <dbReference type="Pfam" id="PF06985"/>
    </source>
</evidence>
<dbReference type="OrthoDB" id="3486565at2759"/>
<evidence type="ECO:0000313" key="4">
    <source>
        <dbReference type="Proteomes" id="UP000799753"/>
    </source>
</evidence>
<dbReference type="Proteomes" id="UP000799753">
    <property type="component" value="Unassembled WGS sequence"/>
</dbReference>
<sequence>MVSPFIVAIWTVALVVTLPEPKHPTWTSISKIEAHEDLASSDSLLFAKDMIKNCQENHDRCKPIAQEDPFMPRRILDLGTFDPSATTLAETMPVTLVETIHISPFEPYVTLSHRWGPPGTTITTLSQNIESHKSQSGIAFEKLSVAFQDTVYILRRLGIRYLWIDSLCIIQHDLEDWREQSKSMAKIYDRALFTIAWQCGHGKSIRNLRIPYQLTDVRSAVPVFARLKTEHLYGERRTKYFPLLSRGWVYQERLLSRRTLHVTERELMWRCLTRTYDDHSSETIYARWLDGISKGGEGQQERALEENWQKMITEYSDLKLTKQYDRLVAIQGCADQIQRISGQQYFKGL</sequence>
<dbReference type="EMBL" id="MU006795">
    <property type="protein sequence ID" value="KAF2637126.1"/>
    <property type="molecule type" value="Genomic_DNA"/>
</dbReference>
<evidence type="ECO:0000256" key="1">
    <source>
        <dbReference type="SAM" id="SignalP"/>
    </source>
</evidence>
<dbReference type="Pfam" id="PF06985">
    <property type="entry name" value="HET"/>
    <property type="match status" value="1"/>
</dbReference>
<gene>
    <name evidence="3" type="ORF">P280DRAFT_408224</name>
</gene>
<name>A0A6A6RP83_9PLEO</name>
<feature type="non-terminal residue" evidence="3">
    <location>
        <position position="349"/>
    </location>
</feature>
<protein>
    <submittedName>
        <fullName evidence="3">HET-domain-containing protein</fullName>
    </submittedName>
</protein>
<dbReference type="InterPro" id="IPR010730">
    <property type="entry name" value="HET"/>
</dbReference>
<proteinExistence type="predicted"/>
<dbReference type="PANTHER" id="PTHR33112:SF10">
    <property type="entry name" value="TOL"/>
    <property type="match status" value="1"/>
</dbReference>
<dbReference type="AlphaFoldDB" id="A0A6A6RP83"/>
<feature type="domain" description="Heterokaryon incompatibility" evidence="2">
    <location>
        <begin position="108"/>
        <end position="252"/>
    </location>
</feature>
<reference evidence="3" key="1">
    <citation type="journal article" date="2020" name="Stud. Mycol.">
        <title>101 Dothideomycetes genomes: a test case for predicting lifestyles and emergence of pathogens.</title>
        <authorList>
            <person name="Haridas S."/>
            <person name="Albert R."/>
            <person name="Binder M."/>
            <person name="Bloem J."/>
            <person name="Labutti K."/>
            <person name="Salamov A."/>
            <person name="Andreopoulos B."/>
            <person name="Baker S."/>
            <person name="Barry K."/>
            <person name="Bills G."/>
            <person name="Bluhm B."/>
            <person name="Cannon C."/>
            <person name="Castanera R."/>
            <person name="Culley D."/>
            <person name="Daum C."/>
            <person name="Ezra D."/>
            <person name="Gonzalez J."/>
            <person name="Henrissat B."/>
            <person name="Kuo A."/>
            <person name="Liang C."/>
            <person name="Lipzen A."/>
            <person name="Lutzoni F."/>
            <person name="Magnuson J."/>
            <person name="Mondo S."/>
            <person name="Nolan M."/>
            <person name="Ohm R."/>
            <person name="Pangilinan J."/>
            <person name="Park H.-J."/>
            <person name="Ramirez L."/>
            <person name="Alfaro M."/>
            <person name="Sun H."/>
            <person name="Tritt A."/>
            <person name="Yoshinaga Y."/>
            <person name="Zwiers L.-H."/>
            <person name="Turgeon B."/>
            <person name="Goodwin S."/>
            <person name="Spatafora J."/>
            <person name="Crous P."/>
            <person name="Grigoriev I."/>
        </authorList>
    </citation>
    <scope>NUCLEOTIDE SEQUENCE</scope>
    <source>
        <strain evidence="3">CBS 473.64</strain>
    </source>
</reference>
<keyword evidence="1" id="KW-0732">Signal</keyword>
<evidence type="ECO:0000313" key="3">
    <source>
        <dbReference type="EMBL" id="KAF2637126.1"/>
    </source>
</evidence>
<dbReference type="PANTHER" id="PTHR33112">
    <property type="entry name" value="DOMAIN PROTEIN, PUTATIVE-RELATED"/>
    <property type="match status" value="1"/>
</dbReference>